<proteinExistence type="predicted"/>
<sequence>MSTEAGQQNKADIIRRCSTLMLYKLTDFSNRRGLFTVADEIREMQERIAKMELEKNVGTDLEAGLAQLNDDGGFCAPPSLASLSNATDPFDEGSANYNNPGSSSPIITQGNSGSGVCFTASDRFNEAMSVDNNQQNPPELSLQPFLLHDQDNSKILSTEEDEEAERPLGNSVGNMCMQGVVASRMTVEDSTTAAFIHEQDGAVDWKSRAIYFEKLALDKWVRHDDGIAAIAAALDKISNHGYDTSELRKEFVPNEFKKSKKPEPILDTSSDNEPGSESKSSFNTAVQPN</sequence>
<keyword evidence="2" id="KW-1185">Reference proteome</keyword>
<gene>
    <name evidence="1" type="ORF">K488DRAFT_82361</name>
</gene>
<protein>
    <submittedName>
        <fullName evidence="1">Uncharacterized protein</fullName>
    </submittedName>
</protein>
<reference evidence="1" key="2">
    <citation type="journal article" date="2022" name="New Phytol.">
        <title>Evolutionary transition to the ectomycorrhizal habit in the genomes of a hyperdiverse lineage of mushroom-forming fungi.</title>
        <authorList>
            <person name="Looney B."/>
            <person name="Miyauchi S."/>
            <person name="Morin E."/>
            <person name="Drula E."/>
            <person name="Courty P.E."/>
            <person name="Kohler A."/>
            <person name="Kuo A."/>
            <person name="LaButti K."/>
            <person name="Pangilinan J."/>
            <person name="Lipzen A."/>
            <person name="Riley R."/>
            <person name="Andreopoulos W."/>
            <person name="He G."/>
            <person name="Johnson J."/>
            <person name="Nolan M."/>
            <person name="Tritt A."/>
            <person name="Barry K.W."/>
            <person name="Grigoriev I.V."/>
            <person name="Nagy L.G."/>
            <person name="Hibbett D."/>
            <person name="Henrissat B."/>
            <person name="Matheny P.B."/>
            <person name="Labbe J."/>
            <person name="Martin F.M."/>
        </authorList>
    </citation>
    <scope>NUCLEOTIDE SEQUENCE</scope>
    <source>
        <strain evidence="1">EC-137</strain>
    </source>
</reference>
<evidence type="ECO:0000313" key="1">
    <source>
        <dbReference type="EMBL" id="KAI0036094.1"/>
    </source>
</evidence>
<reference evidence="1" key="1">
    <citation type="submission" date="2021-02" db="EMBL/GenBank/DDBJ databases">
        <authorList>
            <consortium name="DOE Joint Genome Institute"/>
            <person name="Ahrendt S."/>
            <person name="Looney B.P."/>
            <person name="Miyauchi S."/>
            <person name="Morin E."/>
            <person name="Drula E."/>
            <person name="Courty P.E."/>
            <person name="Chicoki N."/>
            <person name="Fauchery L."/>
            <person name="Kohler A."/>
            <person name="Kuo A."/>
            <person name="Labutti K."/>
            <person name="Pangilinan J."/>
            <person name="Lipzen A."/>
            <person name="Riley R."/>
            <person name="Andreopoulos W."/>
            <person name="He G."/>
            <person name="Johnson J."/>
            <person name="Barry K.W."/>
            <person name="Grigoriev I.V."/>
            <person name="Nagy L."/>
            <person name="Hibbett D."/>
            <person name="Henrissat B."/>
            <person name="Matheny P.B."/>
            <person name="Labbe J."/>
            <person name="Martin F."/>
        </authorList>
    </citation>
    <scope>NUCLEOTIDE SEQUENCE</scope>
    <source>
        <strain evidence="1">EC-137</strain>
    </source>
</reference>
<evidence type="ECO:0000313" key="2">
    <source>
        <dbReference type="Proteomes" id="UP000814128"/>
    </source>
</evidence>
<dbReference type="EMBL" id="MU273475">
    <property type="protein sequence ID" value="KAI0036094.1"/>
    <property type="molecule type" value="Genomic_DNA"/>
</dbReference>
<organism evidence="1 2">
    <name type="scientific">Vararia minispora EC-137</name>
    <dbReference type="NCBI Taxonomy" id="1314806"/>
    <lineage>
        <taxon>Eukaryota</taxon>
        <taxon>Fungi</taxon>
        <taxon>Dikarya</taxon>
        <taxon>Basidiomycota</taxon>
        <taxon>Agaricomycotina</taxon>
        <taxon>Agaricomycetes</taxon>
        <taxon>Russulales</taxon>
        <taxon>Lachnocladiaceae</taxon>
        <taxon>Vararia</taxon>
    </lineage>
</organism>
<dbReference type="Proteomes" id="UP000814128">
    <property type="component" value="Unassembled WGS sequence"/>
</dbReference>
<comment type="caution">
    <text evidence="1">The sequence shown here is derived from an EMBL/GenBank/DDBJ whole genome shotgun (WGS) entry which is preliminary data.</text>
</comment>
<name>A0ACB8QW82_9AGAM</name>
<accession>A0ACB8QW82</accession>